<dbReference type="EMBL" id="JABSNP010000004">
    <property type="protein sequence ID" value="NRT18487.1"/>
    <property type="molecule type" value="Genomic_DNA"/>
</dbReference>
<proteinExistence type="predicted"/>
<reference evidence="2 3" key="1">
    <citation type="submission" date="2020-05" db="EMBL/GenBank/DDBJ databases">
        <title>Genomic Encyclopedia of Type Strains, Phase IV (KMG-V): Genome sequencing to study the core and pangenomes of soil and plant-associated prokaryotes.</title>
        <authorList>
            <person name="Whitman W."/>
        </authorList>
    </citation>
    <scope>NUCLEOTIDE SEQUENCE [LARGE SCALE GENOMIC DNA]</scope>
    <source>
        <strain evidence="2 3">9A</strain>
    </source>
</reference>
<feature type="transmembrane region" description="Helical" evidence="1">
    <location>
        <begin position="12"/>
        <end position="34"/>
    </location>
</feature>
<keyword evidence="1" id="KW-0472">Membrane</keyword>
<organism evidence="2 3">
    <name type="scientific">Hymenobacter caeli</name>
    <dbReference type="NCBI Taxonomy" id="2735894"/>
    <lineage>
        <taxon>Bacteria</taxon>
        <taxon>Pseudomonadati</taxon>
        <taxon>Bacteroidota</taxon>
        <taxon>Cytophagia</taxon>
        <taxon>Cytophagales</taxon>
        <taxon>Hymenobacteraceae</taxon>
        <taxon>Hymenobacter</taxon>
    </lineage>
</organism>
<comment type="caution">
    <text evidence="2">The sequence shown here is derived from an EMBL/GenBank/DDBJ whole genome shotgun (WGS) entry which is preliminary data.</text>
</comment>
<keyword evidence="1" id="KW-1133">Transmembrane helix</keyword>
<dbReference type="Proteomes" id="UP000779507">
    <property type="component" value="Unassembled WGS sequence"/>
</dbReference>
<name>A0ABX2FNF9_9BACT</name>
<dbReference type="RefSeq" id="WP_173809221.1">
    <property type="nucleotide sequence ID" value="NZ_JABSNP010000004.1"/>
</dbReference>
<protein>
    <recommendedName>
        <fullName evidence="4">Phospholipase</fullName>
    </recommendedName>
</protein>
<evidence type="ECO:0008006" key="4">
    <source>
        <dbReference type="Google" id="ProtNLM"/>
    </source>
</evidence>
<evidence type="ECO:0000313" key="3">
    <source>
        <dbReference type="Proteomes" id="UP000779507"/>
    </source>
</evidence>
<evidence type="ECO:0000256" key="1">
    <source>
        <dbReference type="SAM" id="Phobius"/>
    </source>
</evidence>
<sequence>MAEIRIQRKKPSLSPWVLVALAALALTLGAYWYLRPAPADEPALPATTAVPDAAPGVPADSLAAAPAVAPDSSSTRGRLLGLVAQLSDLADRPDLRDDATVREQRDNLTSATARLADGETRASLRPGLVAAANLLRAVQQKAYPALDEQAARLVQQAGQLSGRDGTAAEQQQTHQFLHAAAALLQAENVPPTA</sequence>
<evidence type="ECO:0000313" key="2">
    <source>
        <dbReference type="EMBL" id="NRT18487.1"/>
    </source>
</evidence>
<accession>A0ABX2FNF9</accession>
<gene>
    <name evidence="2" type="ORF">HNP98_001304</name>
</gene>
<keyword evidence="3" id="KW-1185">Reference proteome</keyword>
<keyword evidence="1" id="KW-0812">Transmembrane</keyword>